<dbReference type="GO" id="GO:0007264">
    <property type="term" value="P:small GTPase-mediated signal transduction"/>
    <property type="evidence" value="ECO:0007669"/>
    <property type="project" value="TreeGrafter"/>
</dbReference>
<dbReference type="SUPFAM" id="SSF48350">
    <property type="entry name" value="GTPase activation domain, GAP"/>
    <property type="match status" value="1"/>
</dbReference>
<dbReference type="STRING" id="1745343.A0A2J6PTM0"/>
<dbReference type="GO" id="GO:0005737">
    <property type="term" value="C:cytoplasm"/>
    <property type="evidence" value="ECO:0007669"/>
    <property type="project" value="TreeGrafter"/>
</dbReference>
<evidence type="ECO:0000259" key="2">
    <source>
        <dbReference type="PROSITE" id="PS50238"/>
    </source>
</evidence>
<evidence type="ECO:0000313" key="4">
    <source>
        <dbReference type="Proteomes" id="UP000235672"/>
    </source>
</evidence>
<dbReference type="PANTHER" id="PTHR45808:SF2">
    <property type="entry name" value="RHO GTPASE-ACTIVATING PROTEIN 68F"/>
    <property type="match status" value="1"/>
</dbReference>
<dbReference type="Proteomes" id="UP000235672">
    <property type="component" value="Unassembled WGS sequence"/>
</dbReference>
<feature type="region of interest" description="Disordered" evidence="1">
    <location>
        <begin position="390"/>
        <end position="433"/>
    </location>
</feature>
<reference evidence="3 4" key="1">
    <citation type="submission" date="2016-05" db="EMBL/GenBank/DDBJ databases">
        <title>A degradative enzymes factory behind the ericoid mycorrhizal symbiosis.</title>
        <authorList>
            <consortium name="DOE Joint Genome Institute"/>
            <person name="Martino E."/>
            <person name="Morin E."/>
            <person name="Grelet G."/>
            <person name="Kuo A."/>
            <person name="Kohler A."/>
            <person name="Daghino S."/>
            <person name="Barry K."/>
            <person name="Choi C."/>
            <person name="Cichocki N."/>
            <person name="Clum A."/>
            <person name="Copeland A."/>
            <person name="Hainaut M."/>
            <person name="Haridas S."/>
            <person name="Labutti K."/>
            <person name="Lindquist E."/>
            <person name="Lipzen A."/>
            <person name="Khouja H.-R."/>
            <person name="Murat C."/>
            <person name="Ohm R."/>
            <person name="Olson A."/>
            <person name="Spatafora J."/>
            <person name="Veneault-Fourrey C."/>
            <person name="Henrissat B."/>
            <person name="Grigoriev I."/>
            <person name="Martin F."/>
            <person name="Perotto S."/>
        </authorList>
    </citation>
    <scope>NUCLEOTIDE SEQUENCE [LARGE SCALE GENOMIC DNA]</scope>
    <source>
        <strain evidence="3 4">UAMH 7357</strain>
    </source>
</reference>
<sequence>MQHGVRPMEHEDSDPVNDDAINLGHKDNWFSRKILRRTSSSQSVKPERQLKHRRSISDLSLRMKLKKDKLKDKDLQELVRLCGSSLLYLPTEYAAGSLAVPTCFRATAQFLVQYGTTTRGVFRIPGSHHVVAALYNHYCSMDQNGEAISGTVRCPTLPEHIRCDVHDVASAFKKFISGLPGGILGSLSLFDSLISIQTQLQSDPEWTRTKQSKVRARLIALAIATLRSHYRREFICAVFGLLCMIGRAAETARREDDRGRPLPTSDLMGYGPLGIVFGPLLVGDLLEDYTVRLANPHGGLILLPIGPPKSRKERKKKSKSGEAGTSFNTYIDKIKVANSIAEMLITHWREVVRHMKDLSALKAVGGHKSLGFRGAKPPFLRPSVSEQFAIRKPPDWDDGNPLKSLDRSPSPTPMRRKRITDRKCSQDADMNLI</sequence>
<dbReference type="PANTHER" id="PTHR45808">
    <property type="entry name" value="RHO GTPASE-ACTIVATING PROTEIN 68F"/>
    <property type="match status" value="1"/>
</dbReference>
<dbReference type="GO" id="GO:0005096">
    <property type="term" value="F:GTPase activator activity"/>
    <property type="evidence" value="ECO:0007669"/>
    <property type="project" value="TreeGrafter"/>
</dbReference>
<gene>
    <name evidence="3" type="ORF">NA56DRAFT_278295</name>
</gene>
<protein>
    <recommendedName>
        <fullName evidence="2">Rho-GAP domain-containing protein</fullName>
    </recommendedName>
</protein>
<dbReference type="InterPro" id="IPR000198">
    <property type="entry name" value="RhoGAP_dom"/>
</dbReference>
<dbReference type="OrthoDB" id="9994905at2759"/>
<dbReference type="PROSITE" id="PS50238">
    <property type="entry name" value="RHOGAP"/>
    <property type="match status" value="1"/>
</dbReference>
<dbReference type="AlphaFoldDB" id="A0A2J6PTM0"/>
<evidence type="ECO:0000256" key="1">
    <source>
        <dbReference type="SAM" id="MobiDB-lite"/>
    </source>
</evidence>
<proteinExistence type="predicted"/>
<dbReference type="EMBL" id="KZ613500">
    <property type="protein sequence ID" value="PMD17388.1"/>
    <property type="molecule type" value="Genomic_DNA"/>
</dbReference>
<evidence type="ECO:0000313" key="3">
    <source>
        <dbReference type="EMBL" id="PMD17388.1"/>
    </source>
</evidence>
<dbReference type="SMART" id="SM00324">
    <property type="entry name" value="RhoGAP"/>
    <property type="match status" value="1"/>
</dbReference>
<dbReference type="CDD" id="cd00159">
    <property type="entry name" value="RhoGAP"/>
    <property type="match status" value="1"/>
</dbReference>
<accession>A0A2J6PTM0</accession>
<feature type="compositionally biased region" description="Basic residues" evidence="1">
    <location>
        <begin position="309"/>
        <end position="318"/>
    </location>
</feature>
<organism evidence="3 4">
    <name type="scientific">Hyaloscypha hepaticicola</name>
    <dbReference type="NCBI Taxonomy" id="2082293"/>
    <lineage>
        <taxon>Eukaryota</taxon>
        <taxon>Fungi</taxon>
        <taxon>Dikarya</taxon>
        <taxon>Ascomycota</taxon>
        <taxon>Pezizomycotina</taxon>
        <taxon>Leotiomycetes</taxon>
        <taxon>Helotiales</taxon>
        <taxon>Hyaloscyphaceae</taxon>
        <taxon>Hyaloscypha</taxon>
    </lineage>
</organism>
<keyword evidence="4" id="KW-1185">Reference proteome</keyword>
<dbReference type="Gene3D" id="1.10.555.10">
    <property type="entry name" value="Rho GTPase activation protein"/>
    <property type="match status" value="1"/>
</dbReference>
<feature type="region of interest" description="Disordered" evidence="1">
    <location>
        <begin position="304"/>
        <end position="324"/>
    </location>
</feature>
<name>A0A2J6PTM0_9HELO</name>
<feature type="domain" description="Rho-GAP" evidence="2">
    <location>
        <begin position="87"/>
        <end position="352"/>
    </location>
</feature>
<dbReference type="Pfam" id="PF00620">
    <property type="entry name" value="RhoGAP"/>
    <property type="match status" value="1"/>
</dbReference>
<dbReference type="InterPro" id="IPR008936">
    <property type="entry name" value="Rho_GTPase_activation_prot"/>
</dbReference>